<feature type="signal peptide" evidence="2">
    <location>
        <begin position="1"/>
        <end position="18"/>
    </location>
</feature>
<evidence type="ECO:0000256" key="2">
    <source>
        <dbReference type="SAM" id="SignalP"/>
    </source>
</evidence>
<protein>
    <submittedName>
        <fullName evidence="3">Uncharacterized protein</fullName>
    </submittedName>
</protein>
<keyword evidence="2" id="KW-0732">Signal</keyword>
<sequence>MPHKASEVSLLLLDLITAQIAHLQQLRIPSQTNRVATPQIEDAIPVIARTWREMNSVFRLHFSKHSEILHLSGALAEELARVGTGNGPSEGEDAPIGMDTEPATSASERRSASSVNGKKNTPKEENTAIPSIAKEDMPVRKRHGKASSSPVKRPRVEESKRRNWANALGEDLFGGATPLPEARCKSSSQTAEPEDHNADASERDNDKSTLQDLCYQDVAAEVAARLQAKRDRQRAEQELKRKRKRSSGPSSPPAPKKVRSIDRSSHNVFASKTPQPHARDSRGRFFKPKRAADDKMDTSA</sequence>
<gene>
    <name evidence="3" type="ORF">K470DRAFT_268355</name>
</gene>
<feature type="compositionally biased region" description="Basic and acidic residues" evidence="1">
    <location>
        <begin position="228"/>
        <end position="239"/>
    </location>
</feature>
<evidence type="ECO:0000256" key="1">
    <source>
        <dbReference type="SAM" id="MobiDB-lite"/>
    </source>
</evidence>
<feature type="region of interest" description="Disordered" evidence="1">
    <location>
        <begin position="82"/>
        <end position="212"/>
    </location>
</feature>
<feature type="compositionally biased region" description="Basic and acidic residues" evidence="1">
    <location>
        <begin position="193"/>
        <end position="209"/>
    </location>
</feature>
<evidence type="ECO:0000313" key="3">
    <source>
        <dbReference type="EMBL" id="KAF2863158.1"/>
    </source>
</evidence>
<feature type="chain" id="PRO_5025594054" evidence="2">
    <location>
        <begin position="19"/>
        <end position="300"/>
    </location>
</feature>
<reference evidence="3" key="1">
    <citation type="journal article" date="2020" name="Stud. Mycol.">
        <title>101 Dothideomycetes genomes: a test case for predicting lifestyles and emergence of pathogens.</title>
        <authorList>
            <person name="Haridas S."/>
            <person name="Albert R."/>
            <person name="Binder M."/>
            <person name="Bloem J."/>
            <person name="Labutti K."/>
            <person name="Salamov A."/>
            <person name="Andreopoulos B."/>
            <person name="Baker S."/>
            <person name="Barry K."/>
            <person name="Bills G."/>
            <person name="Bluhm B."/>
            <person name="Cannon C."/>
            <person name="Castanera R."/>
            <person name="Culley D."/>
            <person name="Daum C."/>
            <person name="Ezra D."/>
            <person name="Gonzalez J."/>
            <person name="Henrissat B."/>
            <person name="Kuo A."/>
            <person name="Liang C."/>
            <person name="Lipzen A."/>
            <person name="Lutzoni F."/>
            <person name="Magnuson J."/>
            <person name="Mondo S."/>
            <person name="Nolan M."/>
            <person name="Ohm R."/>
            <person name="Pangilinan J."/>
            <person name="Park H.-J."/>
            <person name="Ramirez L."/>
            <person name="Alfaro M."/>
            <person name="Sun H."/>
            <person name="Tritt A."/>
            <person name="Yoshinaga Y."/>
            <person name="Zwiers L.-H."/>
            <person name="Turgeon B."/>
            <person name="Goodwin S."/>
            <person name="Spatafora J."/>
            <person name="Crous P."/>
            <person name="Grigoriev I."/>
        </authorList>
    </citation>
    <scope>NUCLEOTIDE SEQUENCE</scope>
    <source>
        <strain evidence="3">CBS 480.64</strain>
    </source>
</reference>
<dbReference type="EMBL" id="MU005962">
    <property type="protein sequence ID" value="KAF2863158.1"/>
    <property type="molecule type" value="Genomic_DNA"/>
</dbReference>
<dbReference type="Proteomes" id="UP000799421">
    <property type="component" value="Unassembled WGS sequence"/>
</dbReference>
<evidence type="ECO:0000313" key="4">
    <source>
        <dbReference type="Proteomes" id="UP000799421"/>
    </source>
</evidence>
<feature type="region of interest" description="Disordered" evidence="1">
    <location>
        <begin position="225"/>
        <end position="300"/>
    </location>
</feature>
<feature type="compositionally biased region" description="Basic and acidic residues" evidence="1">
    <location>
        <begin position="290"/>
        <end position="300"/>
    </location>
</feature>
<name>A0A6A7C955_9PEZI</name>
<dbReference type="AlphaFoldDB" id="A0A6A7C955"/>
<proteinExistence type="predicted"/>
<accession>A0A6A7C955</accession>
<keyword evidence="4" id="KW-1185">Reference proteome</keyword>
<organism evidence="3 4">
    <name type="scientific">Piedraia hortae CBS 480.64</name>
    <dbReference type="NCBI Taxonomy" id="1314780"/>
    <lineage>
        <taxon>Eukaryota</taxon>
        <taxon>Fungi</taxon>
        <taxon>Dikarya</taxon>
        <taxon>Ascomycota</taxon>
        <taxon>Pezizomycotina</taxon>
        <taxon>Dothideomycetes</taxon>
        <taxon>Dothideomycetidae</taxon>
        <taxon>Capnodiales</taxon>
        <taxon>Piedraiaceae</taxon>
        <taxon>Piedraia</taxon>
    </lineage>
</organism>